<dbReference type="Ensembl" id="ENSTMTT00000020099.1">
    <property type="protein sequence ID" value="ENSTMTP00000019414.1"/>
    <property type="gene ID" value="ENSTMTG00000014263.1"/>
</dbReference>
<dbReference type="InterPro" id="IPR000768">
    <property type="entry name" value="ART"/>
</dbReference>
<proteinExistence type="inferred from homology"/>
<dbReference type="GeneTree" id="ENSGT01030000234601"/>
<keyword evidence="8" id="KW-1015">Disulfide bond</keyword>
<evidence type="ECO:0000256" key="10">
    <source>
        <dbReference type="RuleBase" id="RU361228"/>
    </source>
</evidence>
<evidence type="ECO:0000256" key="4">
    <source>
        <dbReference type="ARBA" id="ARBA00022695"/>
    </source>
</evidence>
<dbReference type="AlphaFoldDB" id="A0A674JJB9"/>
<dbReference type="PROSITE" id="PS51996">
    <property type="entry name" value="TR_MART"/>
    <property type="match status" value="1"/>
</dbReference>
<evidence type="ECO:0000313" key="11">
    <source>
        <dbReference type="Ensembl" id="ENSTMTP00000019414.1"/>
    </source>
</evidence>
<dbReference type="SUPFAM" id="SSF56399">
    <property type="entry name" value="ADP-ribosylation"/>
    <property type="match status" value="1"/>
</dbReference>
<accession>A0A674JJB9</accession>
<feature type="chain" id="PRO_5025707430" description="NAD(P)(+)--arginine ADP-ribosyltransferase" evidence="10">
    <location>
        <begin position="21"/>
        <end position="315"/>
    </location>
</feature>
<keyword evidence="7 10" id="KW-0520">NAD</keyword>
<reference evidence="11" key="2">
    <citation type="submission" date="2025-09" db="UniProtKB">
        <authorList>
            <consortium name="Ensembl"/>
        </authorList>
    </citation>
    <scope>IDENTIFICATION</scope>
</reference>
<evidence type="ECO:0000256" key="2">
    <source>
        <dbReference type="ARBA" id="ARBA00022676"/>
    </source>
</evidence>
<dbReference type="Pfam" id="PF01129">
    <property type="entry name" value="ART"/>
    <property type="match status" value="1"/>
</dbReference>
<evidence type="ECO:0000313" key="12">
    <source>
        <dbReference type="Proteomes" id="UP000472274"/>
    </source>
</evidence>
<dbReference type="GO" id="GO:0016779">
    <property type="term" value="F:nucleotidyltransferase activity"/>
    <property type="evidence" value="ECO:0007669"/>
    <property type="project" value="UniProtKB-KW"/>
</dbReference>
<sequence length="315" mass="35517">TMLRPLLIPLTYFCLQTWLGIPQLSMMPDAFDDQYLGCAEEMDEIAPKLLKEEKSMSSVFCSVWDKANETWKNMKTISRPDGFKDEYGIAIVAYTDPTKYPEYKKTFSTIFNDAVSGTNRSRAAYMASFQFKAFHYYLTRALQLLWKDAGGKCGAMYKTTVYRGVNTSSKYTGQASIRFGYFASSSINRKVAESFGKATFFTIHTCFGVKIQDMSYNPEQEEVLIPAYEIFSMSQGQGSNHFILQSTKQNCSNCNCAYLGGEYWAEQEKYLCGAICCGGFENSTSGRCGWHWSLPCCSGGLGFSCTYQVQKSRNL</sequence>
<dbReference type="Proteomes" id="UP000472274">
    <property type="component" value="Unplaced"/>
</dbReference>
<feature type="signal peptide" evidence="10">
    <location>
        <begin position="1"/>
        <end position="20"/>
    </location>
</feature>
<dbReference type="PROSITE" id="PS01291">
    <property type="entry name" value="ART"/>
    <property type="match status" value="1"/>
</dbReference>
<dbReference type="InterPro" id="IPR050999">
    <property type="entry name" value="ADP-ribosyltransferase_ARG"/>
</dbReference>
<keyword evidence="4" id="KW-0548">Nucleotidyltransferase</keyword>
<comment type="catalytic activity">
    <reaction evidence="9 10">
        <text>L-arginyl-[protein] + NAD(+) = N(omega)-(ADP-D-ribosyl)-L-arginyl-[protein] + nicotinamide + H(+)</text>
        <dbReference type="Rhea" id="RHEA:19149"/>
        <dbReference type="Rhea" id="RHEA-COMP:10532"/>
        <dbReference type="Rhea" id="RHEA-COMP:15087"/>
        <dbReference type="ChEBI" id="CHEBI:15378"/>
        <dbReference type="ChEBI" id="CHEBI:17154"/>
        <dbReference type="ChEBI" id="CHEBI:29965"/>
        <dbReference type="ChEBI" id="CHEBI:57540"/>
        <dbReference type="ChEBI" id="CHEBI:142554"/>
        <dbReference type="EC" id="2.4.2.31"/>
    </reaction>
</comment>
<reference evidence="11" key="1">
    <citation type="submission" date="2025-08" db="UniProtKB">
        <authorList>
            <consortium name="Ensembl"/>
        </authorList>
    </citation>
    <scope>IDENTIFICATION</scope>
</reference>
<dbReference type="PANTHER" id="PTHR10339:SF24">
    <property type="entry name" value="T-CELL ECTO-ADP-RIBOSYLTRANSFERASE 1-RELATED"/>
    <property type="match status" value="1"/>
</dbReference>
<dbReference type="PRINTS" id="PR00970">
    <property type="entry name" value="RIBTRNSFRASE"/>
</dbReference>
<protein>
    <recommendedName>
        <fullName evidence="10">NAD(P)(+)--arginine ADP-ribosyltransferase</fullName>
        <ecNumber evidence="10">2.4.2.31</ecNumber>
    </recommendedName>
    <alternativeName>
        <fullName evidence="10">Mono(ADP-ribosyl)transferase</fullName>
    </alternativeName>
</protein>
<evidence type="ECO:0000256" key="7">
    <source>
        <dbReference type="ARBA" id="ARBA00023027"/>
    </source>
</evidence>
<dbReference type="GO" id="GO:0106274">
    <property type="term" value="F:NAD+-protein-arginine ADP-ribosyltransferase activity"/>
    <property type="evidence" value="ECO:0007669"/>
    <property type="project" value="UniProtKB-EC"/>
</dbReference>
<dbReference type="FunFam" id="3.90.176.10:FF:000001">
    <property type="entry name" value="NAD(P)(+)--arginine ADP-ribosyltransferase"/>
    <property type="match status" value="1"/>
</dbReference>
<organism evidence="11 12">
    <name type="scientific">Terrapene triunguis</name>
    <name type="common">Three-toed box turtle</name>
    <dbReference type="NCBI Taxonomy" id="2587831"/>
    <lineage>
        <taxon>Eukaryota</taxon>
        <taxon>Metazoa</taxon>
        <taxon>Chordata</taxon>
        <taxon>Craniata</taxon>
        <taxon>Vertebrata</taxon>
        <taxon>Euteleostomi</taxon>
        <taxon>Archelosauria</taxon>
        <taxon>Testudinata</taxon>
        <taxon>Testudines</taxon>
        <taxon>Cryptodira</taxon>
        <taxon>Durocryptodira</taxon>
        <taxon>Testudinoidea</taxon>
        <taxon>Emydidae</taxon>
        <taxon>Terrapene</taxon>
    </lineage>
</organism>
<dbReference type="Gene3D" id="3.90.176.10">
    <property type="entry name" value="Toxin ADP-ribosyltransferase, Chain A, domain 1"/>
    <property type="match status" value="1"/>
</dbReference>
<dbReference type="GO" id="GO:0003950">
    <property type="term" value="F:NAD+ poly-ADP-ribosyltransferase activity"/>
    <property type="evidence" value="ECO:0007669"/>
    <property type="project" value="TreeGrafter"/>
</dbReference>
<dbReference type="EC" id="2.4.2.31" evidence="10"/>
<dbReference type="InParanoid" id="A0A674JJB9"/>
<comment type="similarity">
    <text evidence="1 10">Belongs to the Arg-specific ADP-ribosyltransferase family.</text>
</comment>
<keyword evidence="6 10" id="KW-0521">NADP</keyword>
<evidence type="ECO:0000256" key="8">
    <source>
        <dbReference type="ARBA" id="ARBA00023157"/>
    </source>
</evidence>
<evidence type="ECO:0000256" key="5">
    <source>
        <dbReference type="ARBA" id="ARBA00022729"/>
    </source>
</evidence>
<dbReference type="PANTHER" id="PTHR10339">
    <property type="entry name" value="ADP-RIBOSYLTRANSFERASE"/>
    <property type="match status" value="1"/>
</dbReference>
<keyword evidence="5 10" id="KW-0732">Signal</keyword>
<dbReference type="GO" id="GO:0044194">
    <property type="term" value="C:cytolytic granule"/>
    <property type="evidence" value="ECO:0007669"/>
    <property type="project" value="UniProtKB-ARBA"/>
</dbReference>
<evidence type="ECO:0000256" key="1">
    <source>
        <dbReference type="ARBA" id="ARBA00009558"/>
    </source>
</evidence>
<evidence type="ECO:0000256" key="9">
    <source>
        <dbReference type="ARBA" id="ARBA00047597"/>
    </source>
</evidence>
<name>A0A674JJB9_9SAUR</name>
<keyword evidence="3 10" id="KW-0808">Transferase</keyword>
<keyword evidence="2 10" id="KW-0328">Glycosyltransferase</keyword>
<evidence type="ECO:0000256" key="3">
    <source>
        <dbReference type="ARBA" id="ARBA00022679"/>
    </source>
</evidence>
<keyword evidence="12" id="KW-1185">Reference proteome</keyword>
<evidence type="ECO:0000256" key="6">
    <source>
        <dbReference type="ARBA" id="ARBA00022857"/>
    </source>
</evidence>